<dbReference type="Proteomes" id="UP000054302">
    <property type="component" value="Unassembled WGS sequence"/>
</dbReference>
<evidence type="ECO:0000256" key="4">
    <source>
        <dbReference type="ARBA" id="ARBA00023163"/>
    </source>
</evidence>
<dbReference type="CDD" id="cd00067">
    <property type="entry name" value="GAL4"/>
    <property type="match status" value="1"/>
</dbReference>
<feature type="compositionally biased region" description="Low complexity" evidence="6">
    <location>
        <begin position="674"/>
        <end position="693"/>
    </location>
</feature>
<organism evidence="8 9">
    <name type="scientific">Exophiala mesophila</name>
    <name type="common">Black yeast-like fungus</name>
    <dbReference type="NCBI Taxonomy" id="212818"/>
    <lineage>
        <taxon>Eukaryota</taxon>
        <taxon>Fungi</taxon>
        <taxon>Dikarya</taxon>
        <taxon>Ascomycota</taxon>
        <taxon>Pezizomycotina</taxon>
        <taxon>Eurotiomycetes</taxon>
        <taxon>Chaetothyriomycetidae</taxon>
        <taxon>Chaetothyriales</taxon>
        <taxon>Herpotrichiellaceae</taxon>
        <taxon>Exophiala</taxon>
    </lineage>
</organism>
<name>A0A0D1ZXH8_EXOME</name>
<evidence type="ECO:0000256" key="3">
    <source>
        <dbReference type="ARBA" id="ARBA00023125"/>
    </source>
</evidence>
<dbReference type="GO" id="GO:0006351">
    <property type="term" value="P:DNA-templated transcription"/>
    <property type="evidence" value="ECO:0007669"/>
    <property type="project" value="InterPro"/>
</dbReference>
<keyword evidence="9" id="KW-1185">Reference proteome</keyword>
<evidence type="ECO:0000256" key="5">
    <source>
        <dbReference type="ARBA" id="ARBA00023242"/>
    </source>
</evidence>
<reference evidence="8 9" key="1">
    <citation type="submission" date="2015-01" db="EMBL/GenBank/DDBJ databases">
        <title>The Genome Sequence of Exophiala mesophila CBS40295.</title>
        <authorList>
            <consortium name="The Broad Institute Genomics Platform"/>
            <person name="Cuomo C."/>
            <person name="de Hoog S."/>
            <person name="Gorbushina A."/>
            <person name="Stielow B."/>
            <person name="Teixiera M."/>
            <person name="Abouelleil A."/>
            <person name="Chapman S.B."/>
            <person name="Priest M."/>
            <person name="Young S.K."/>
            <person name="Wortman J."/>
            <person name="Nusbaum C."/>
            <person name="Birren B."/>
        </authorList>
    </citation>
    <scope>NUCLEOTIDE SEQUENCE [LARGE SCALE GENOMIC DNA]</scope>
    <source>
        <strain evidence="8 9">CBS 40295</strain>
    </source>
</reference>
<dbReference type="PANTHER" id="PTHR47425">
    <property type="entry name" value="FARB-RELATED"/>
    <property type="match status" value="1"/>
</dbReference>
<evidence type="ECO:0000313" key="9">
    <source>
        <dbReference type="Proteomes" id="UP000054302"/>
    </source>
</evidence>
<dbReference type="CDD" id="cd12148">
    <property type="entry name" value="fungal_TF_MHR"/>
    <property type="match status" value="1"/>
</dbReference>
<evidence type="ECO:0000259" key="7">
    <source>
        <dbReference type="PROSITE" id="PS50048"/>
    </source>
</evidence>
<dbReference type="OMA" id="WWESTND"/>
<dbReference type="SMART" id="SM00906">
    <property type="entry name" value="Fungal_trans"/>
    <property type="match status" value="1"/>
</dbReference>
<evidence type="ECO:0000256" key="1">
    <source>
        <dbReference type="ARBA" id="ARBA00022723"/>
    </source>
</evidence>
<dbReference type="GO" id="GO:0003677">
    <property type="term" value="F:DNA binding"/>
    <property type="evidence" value="ECO:0007669"/>
    <property type="project" value="UniProtKB-KW"/>
</dbReference>
<dbReference type="PROSITE" id="PS50048">
    <property type="entry name" value="ZN2_CY6_FUNGAL_2"/>
    <property type="match status" value="1"/>
</dbReference>
<evidence type="ECO:0000256" key="6">
    <source>
        <dbReference type="SAM" id="MobiDB-lite"/>
    </source>
</evidence>
<dbReference type="GO" id="GO:0008270">
    <property type="term" value="F:zinc ion binding"/>
    <property type="evidence" value="ECO:0007669"/>
    <property type="project" value="InterPro"/>
</dbReference>
<protein>
    <recommendedName>
        <fullName evidence="7">Zn(2)-C6 fungal-type domain-containing protein</fullName>
    </recommendedName>
</protein>
<dbReference type="Gene3D" id="4.10.240.10">
    <property type="entry name" value="Zn(2)-C6 fungal-type DNA-binding domain"/>
    <property type="match status" value="1"/>
</dbReference>
<dbReference type="InterPro" id="IPR052761">
    <property type="entry name" value="Fungal_Detox/Toxin_TFs"/>
</dbReference>
<feature type="compositionally biased region" description="Polar residues" evidence="6">
    <location>
        <begin position="694"/>
        <end position="703"/>
    </location>
</feature>
<dbReference type="Pfam" id="PF00172">
    <property type="entry name" value="Zn_clus"/>
    <property type="match status" value="1"/>
</dbReference>
<dbReference type="STRING" id="212818.A0A0D1ZXH8"/>
<feature type="region of interest" description="Disordered" evidence="6">
    <location>
        <begin position="651"/>
        <end position="721"/>
    </location>
</feature>
<evidence type="ECO:0000313" key="8">
    <source>
        <dbReference type="EMBL" id="KIV91493.1"/>
    </source>
</evidence>
<dbReference type="InterPro" id="IPR007219">
    <property type="entry name" value="XnlR_reg_dom"/>
</dbReference>
<accession>A0A0D1ZXH8</accession>
<dbReference type="Pfam" id="PF04082">
    <property type="entry name" value="Fungal_trans"/>
    <property type="match status" value="1"/>
</dbReference>
<keyword evidence="2" id="KW-0805">Transcription regulation</keyword>
<proteinExistence type="predicted"/>
<dbReference type="SMART" id="SM00066">
    <property type="entry name" value="GAL4"/>
    <property type="match status" value="1"/>
</dbReference>
<dbReference type="AlphaFoldDB" id="A0A0D1ZXH8"/>
<dbReference type="InterPro" id="IPR036864">
    <property type="entry name" value="Zn2-C6_fun-type_DNA-bd_sf"/>
</dbReference>
<dbReference type="HOGENOM" id="CLU_006329_1_3_1"/>
<sequence length="822" mass="92120">MASDSTSPTATKTCSSNGLRTKRASLACQNCRQHKVKCSLAQTGAPCQRCRRVNAECTAHLSKRSREYRQRAMSLAQLPAPRPLLLPRGVSTAPTSDTQSYESIVANNLSTAIQQDAQNSPTSRIQDSQDGIDLTPHSSIQFQSTYTRNSDGCVDPTESPELPSYISPTKHIFDVEEIAYLKSRGALSVPLPDLRDQLLLAFFLYVHPFLPVVDFQDVCDSVEGRPGCQISLLLFQAIMFAGTAFVDLQLLLDAGFENRLAARAYFFRKIKLLYDFEYESDRVVMIQATLLHAWWWESTNDQQDPWYWLGIILTLATGMGLNHAEGYASIDEKTCRLWRRLWWTIVSRDRLTAITTRKPLRIPDEDLNLEPLKFQDFDTKPLDTRIPALRNCPLATDCVSKVMLADMFMSKLQLLLIIGRAIVSSYALQRFAVSTSEWAIYYKPKRKCDLDLTMFNQIRDELDHWSSTRNSYCRIKYHEDNGSDDMSRTNLRIHAASLELLHMMAVEILNRPLTSPRQGRCKDDQDRLQDGITSTAIATVSRAMSEMSGLLQKLREQDLLCKIPPVSVSFIMTAMASLFVDIRMARKQPNDLPNHQYHECIRSLLAIRGIWPITSGACTMIKAMESNSQIWYARNLKMLAEPVNRTADERFQEAHRDDDDDRMSTTASSEDGYQQGRRLQKQQQHQQNNQPGQDISQHTSTLEGSMEIGPGNSQPQCTTTTTTTTATTLAVGDNNTYGENMDLDTAAAAAACFESLYPFPLLSADFDLLDTNQCPELFLGYSDGPFEGGMGLGNEAAGSIWPSSPGVTSAVGLTTSNGRSWT</sequence>
<dbReference type="OrthoDB" id="4451586at2759"/>
<keyword evidence="3" id="KW-0238">DNA-binding</keyword>
<dbReference type="SUPFAM" id="SSF57701">
    <property type="entry name" value="Zn2/Cys6 DNA-binding domain"/>
    <property type="match status" value="1"/>
</dbReference>
<dbReference type="GO" id="GO:0000981">
    <property type="term" value="F:DNA-binding transcription factor activity, RNA polymerase II-specific"/>
    <property type="evidence" value="ECO:0007669"/>
    <property type="project" value="InterPro"/>
</dbReference>
<dbReference type="PANTHER" id="PTHR47425:SF3">
    <property type="entry name" value="ZN(II)2CYS6 TRANSCRIPTION FACTOR (EUROFUNG)"/>
    <property type="match status" value="1"/>
</dbReference>
<feature type="domain" description="Zn(2)-C6 fungal-type" evidence="7">
    <location>
        <begin position="27"/>
        <end position="59"/>
    </location>
</feature>
<keyword evidence="5" id="KW-0539">Nucleus</keyword>
<dbReference type="InterPro" id="IPR001138">
    <property type="entry name" value="Zn2Cys6_DnaBD"/>
</dbReference>
<keyword evidence="4" id="KW-0804">Transcription</keyword>
<dbReference type="RefSeq" id="XP_016223067.1">
    <property type="nucleotide sequence ID" value="XM_016370774.1"/>
</dbReference>
<evidence type="ECO:0000256" key="2">
    <source>
        <dbReference type="ARBA" id="ARBA00023015"/>
    </source>
</evidence>
<dbReference type="EMBL" id="KN847523">
    <property type="protein sequence ID" value="KIV91493.1"/>
    <property type="molecule type" value="Genomic_DNA"/>
</dbReference>
<keyword evidence="1" id="KW-0479">Metal-binding</keyword>
<dbReference type="VEuPathDB" id="FungiDB:PV10_06027"/>
<dbReference type="GeneID" id="27323872"/>
<gene>
    <name evidence="8" type="ORF">PV10_06027</name>
</gene>
<dbReference type="PROSITE" id="PS00463">
    <property type="entry name" value="ZN2_CY6_FUNGAL_1"/>
    <property type="match status" value="1"/>
</dbReference>